<dbReference type="RefSeq" id="WP_135348562.1">
    <property type="nucleotide sequence ID" value="NZ_SRJD01000009.1"/>
</dbReference>
<feature type="binding site" evidence="9">
    <location>
        <position position="183"/>
    </location>
    <ligand>
        <name>Zn(2+)</name>
        <dbReference type="ChEBI" id="CHEBI:29105"/>
    </ligand>
</feature>
<evidence type="ECO:0000256" key="4">
    <source>
        <dbReference type="ARBA" id="ARBA00022833"/>
    </source>
</evidence>
<dbReference type="OrthoDB" id="9807664at2"/>
<dbReference type="InterPro" id="IPR005019">
    <property type="entry name" value="Adenine_glyco"/>
</dbReference>
<evidence type="ECO:0000313" key="11">
    <source>
        <dbReference type="Proteomes" id="UP000298347"/>
    </source>
</evidence>
<comment type="caution">
    <text evidence="10">The sequence shown here is derived from an EMBL/GenBank/DDBJ whole genome shotgun (WGS) entry which is preliminary data.</text>
</comment>
<name>A0A4Z0GPL8_9BACL</name>
<dbReference type="GO" id="GO:0008725">
    <property type="term" value="F:DNA-3-methyladenine glycosylase activity"/>
    <property type="evidence" value="ECO:0007669"/>
    <property type="project" value="UniProtKB-EC"/>
</dbReference>
<keyword evidence="2" id="KW-0227">DNA damage</keyword>
<dbReference type="Gene3D" id="1.10.340.30">
    <property type="entry name" value="Hypothetical protein, domain 2"/>
    <property type="match status" value="1"/>
</dbReference>
<evidence type="ECO:0000256" key="1">
    <source>
        <dbReference type="ARBA" id="ARBA00022723"/>
    </source>
</evidence>
<feature type="binding site" evidence="9">
    <location>
        <position position="187"/>
    </location>
    <ligand>
        <name>Zn(2+)</name>
        <dbReference type="ChEBI" id="CHEBI:29105"/>
    </ligand>
</feature>
<evidence type="ECO:0000256" key="3">
    <source>
        <dbReference type="ARBA" id="ARBA00022801"/>
    </source>
</evidence>
<dbReference type="PANTHER" id="PTHR30037:SF4">
    <property type="entry name" value="DNA-3-METHYLADENINE GLYCOSYLASE I"/>
    <property type="match status" value="1"/>
</dbReference>
<dbReference type="PANTHER" id="PTHR30037">
    <property type="entry name" value="DNA-3-METHYLADENINE GLYCOSYLASE 1"/>
    <property type="match status" value="1"/>
</dbReference>
<feature type="binding site" evidence="9">
    <location>
        <position position="13"/>
    </location>
    <ligand>
        <name>Zn(2+)</name>
        <dbReference type="ChEBI" id="CHEBI:29105"/>
    </ligand>
</feature>
<accession>A0A4Z0GPL8</accession>
<feature type="binding site" evidence="9">
    <location>
        <position position="26"/>
    </location>
    <ligand>
        <name>Zn(2+)</name>
        <dbReference type="ChEBI" id="CHEBI:29105"/>
    </ligand>
</feature>
<dbReference type="Proteomes" id="UP000298347">
    <property type="component" value="Unassembled WGS sequence"/>
</dbReference>
<evidence type="ECO:0000256" key="9">
    <source>
        <dbReference type="PIRSR" id="PIRSR604597-1"/>
    </source>
</evidence>
<sequence length="200" mass="23397">MNHLESKIEPRRCNWNTKDPVYLAYHDTEWGRPLHDSKALFEMLCLEGMQAGLSWITILKRRESYRKAFAGFDPKQVSLFSREKQEQLMSNSGIIRNRLKIQAIIVNAKGYLEIEKEKSFSDYIWSFTEGNPIIHHYKAHDHIPAFTEESVKMSKDLKKRGFKFVGQTICYAFMQAVGMVNDHETDCFCYEPISRLSGKY</sequence>
<keyword evidence="11" id="KW-1185">Reference proteome</keyword>
<evidence type="ECO:0000256" key="5">
    <source>
        <dbReference type="ARBA" id="ARBA00023204"/>
    </source>
</evidence>
<dbReference type="InterPro" id="IPR004597">
    <property type="entry name" value="Tag"/>
</dbReference>
<evidence type="ECO:0000256" key="7">
    <source>
        <dbReference type="ARBA" id="ARBA00057608"/>
    </source>
</evidence>
<keyword evidence="4 9" id="KW-0862">Zinc</keyword>
<dbReference type="AlphaFoldDB" id="A0A4Z0GPL8"/>
<comment type="function">
    <text evidence="7">Hydrolysis of the deoxyribose N-glycosidic bond to excise 3-methyladenine from the damaged DNA polymer formed by alkylation lesions.</text>
</comment>
<dbReference type="Pfam" id="PF03352">
    <property type="entry name" value="Adenine_glyco"/>
    <property type="match status" value="1"/>
</dbReference>
<dbReference type="NCBIfam" id="TIGR00624">
    <property type="entry name" value="tag"/>
    <property type="match status" value="1"/>
</dbReference>
<proteinExistence type="predicted"/>
<dbReference type="GO" id="GO:0006284">
    <property type="term" value="P:base-excision repair"/>
    <property type="evidence" value="ECO:0007669"/>
    <property type="project" value="InterPro"/>
</dbReference>
<dbReference type="GO" id="GO:0046872">
    <property type="term" value="F:metal ion binding"/>
    <property type="evidence" value="ECO:0007669"/>
    <property type="project" value="UniProtKB-KW"/>
</dbReference>
<evidence type="ECO:0000256" key="2">
    <source>
        <dbReference type="ARBA" id="ARBA00022763"/>
    </source>
</evidence>
<dbReference type="EMBL" id="SRJD01000009">
    <property type="protein sequence ID" value="TGA98182.1"/>
    <property type="molecule type" value="Genomic_DNA"/>
</dbReference>
<dbReference type="FunFam" id="1.10.340.30:FF:000009">
    <property type="entry name" value="DNA-3-methyladenine glycosylase I"/>
    <property type="match status" value="1"/>
</dbReference>
<protein>
    <recommendedName>
        <fullName evidence="8">DNA-3-methyladenine glycosylase I</fullName>
        <ecNumber evidence="8">3.2.2.20</ecNumber>
    </recommendedName>
</protein>
<dbReference type="SUPFAM" id="SSF48150">
    <property type="entry name" value="DNA-glycosylase"/>
    <property type="match status" value="1"/>
</dbReference>
<dbReference type="InterPro" id="IPR011257">
    <property type="entry name" value="DNA_glycosylase"/>
</dbReference>
<keyword evidence="5" id="KW-0234">DNA repair</keyword>
<reference evidence="10 11" key="1">
    <citation type="journal article" date="2015" name="Int. J. Syst. Evol. Microbiol.">
        <title>Sporolactobacillus shoreae sp. nov. and Sporolactobacillus spathodeae sp. nov., two spore-forming lactic acid bacteria isolated from tree barks in Thailand.</title>
        <authorList>
            <person name="Thamacharoensuk T."/>
            <person name="Kitahara M."/>
            <person name="Ohkuma M."/>
            <person name="Thongchul N."/>
            <person name="Tanasupawat S."/>
        </authorList>
    </citation>
    <scope>NUCLEOTIDE SEQUENCE [LARGE SCALE GENOMIC DNA]</scope>
    <source>
        <strain evidence="10 11">BK92</strain>
    </source>
</reference>
<gene>
    <name evidence="10" type="ORF">E4665_09535</name>
</gene>
<evidence type="ECO:0000256" key="6">
    <source>
        <dbReference type="ARBA" id="ARBA00052558"/>
    </source>
</evidence>
<evidence type="ECO:0000256" key="8">
    <source>
        <dbReference type="ARBA" id="ARBA00066766"/>
    </source>
</evidence>
<keyword evidence="3" id="KW-0378">Hydrolase</keyword>
<evidence type="ECO:0000313" key="10">
    <source>
        <dbReference type="EMBL" id="TGA98182.1"/>
    </source>
</evidence>
<keyword evidence="1 9" id="KW-0479">Metal-binding</keyword>
<dbReference type="EC" id="3.2.2.20" evidence="8"/>
<organism evidence="10 11">
    <name type="scientific">Sporolactobacillus shoreae</name>
    <dbReference type="NCBI Taxonomy" id="1465501"/>
    <lineage>
        <taxon>Bacteria</taxon>
        <taxon>Bacillati</taxon>
        <taxon>Bacillota</taxon>
        <taxon>Bacilli</taxon>
        <taxon>Bacillales</taxon>
        <taxon>Sporolactobacillaceae</taxon>
        <taxon>Sporolactobacillus</taxon>
    </lineage>
</organism>
<comment type="catalytic activity">
    <reaction evidence="6">
        <text>Hydrolysis of alkylated DNA, releasing 3-methyladenine.</text>
        <dbReference type="EC" id="3.2.2.20"/>
    </reaction>
</comment>
<dbReference type="InterPro" id="IPR052891">
    <property type="entry name" value="DNA-3mA_glycosylase"/>
</dbReference>